<proteinExistence type="predicted"/>
<evidence type="ECO:0000256" key="1">
    <source>
        <dbReference type="SAM" id="MobiDB-lite"/>
    </source>
</evidence>
<dbReference type="RefSeq" id="WP_285975443.1">
    <property type="nucleotide sequence ID" value="NZ_CP127221.1"/>
</dbReference>
<dbReference type="AlphaFoldDB" id="A0A9Y2F5T0"/>
<name>A0A9Y2F5T0_9SPHN</name>
<reference evidence="3 4" key="1">
    <citation type="submission" date="2023-06" db="EMBL/GenBank/DDBJ databases">
        <title>Altererythrobacter rubellus NBRC 112769 genome.</title>
        <authorList>
            <person name="Zhang K."/>
        </authorList>
    </citation>
    <scope>NUCLEOTIDE SEQUENCE [LARGE SCALE GENOMIC DNA]</scope>
    <source>
        <strain evidence="3 4">NBRC 112769</strain>
    </source>
</reference>
<sequence length="118" mass="12913">MQIVRTILWVLIFVGIALFSAINWKAVDVNLWGDFVVETKVPVLVIVSFLLGLVPMWLYHRGAKWSLNRRIASLENAVRSNALSSRHSAPPPSPASTAPAPPATNPAPTDDTLKQDSN</sequence>
<feature type="region of interest" description="Disordered" evidence="1">
    <location>
        <begin position="82"/>
        <end position="118"/>
    </location>
</feature>
<feature type="transmembrane region" description="Helical" evidence="2">
    <location>
        <begin position="7"/>
        <end position="27"/>
    </location>
</feature>
<dbReference type="EMBL" id="CP127221">
    <property type="protein sequence ID" value="WIW95127.1"/>
    <property type="molecule type" value="Genomic_DNA"/>
</dbReference>
<keyword evidence="2" id="KW-1133">Transmembrane helix</keyword>
<keyword evidence="2" id="KW-0472">Membrane</keyword>
<dbReference type="Proteomes" id="UP001231445">
    <property type="component" value="Chromosome"/>
</dbReference>
<evidence type="ECO:0008006" key="5">
    <source>
        <dbReference type="Google" id="ProtNLM"/>
    </source>
</evidence>
<feature type="compositionally biased region" description="Pro residues" evidence="1">
    <location>
        <begin position="89"/>
        <end position="105"/>
    </location>
</feature>
<protein>
    <recommendedName>
        <fullName evidence="5">DUF1049 domain-containing protein</fullName>
    </recommendedName>
</protein>
<keyword evidence="4" id="KW-1185">Reference proteome</keyword>
<accession>A0A9Y2F5T0</accession>
<evidence type="ECO:0000256" key="2">
    <source>
        <dbReference type="SAM" id="Phobius"/>
    </source>
</evidence>
<evidence type="ECO:0000313" key="3">
    <source>
        <dbReference type="EMBL" id="WIW95127.1"/>
    </source>
</evidence>
<organism evidence="3 4">
    <name type="scientific">Altererythrobacter rubellus</name>
    <dbReference type="NCBI Taxonomy" id="2173831"/>
    <lineage>
        <taxon>Bacteria</taxon>
        <taxon>Pseudomonadati</taxon>
        <taxon>Pseudomonadota</taxon>
        <taxon>Alphaproteobacteria</taxon>
        <taxon>Sphingomonadales</taxon>
        <taxon>Erythrobacteraceae</taxon>
        <taxon>Altererythrobacter</taxon>
    </lineage>
</organism>
<feature type="transmembrane region" description="Helical" evidence="2">
    <location>
        <begin position="39"/>
        <end position="59"/>
    </location>
</feature>
<evidence type="ECO:0000313" key="4">
    <source>
        <dbReference type="Proteomes" id="UP001231445"/>
    </source>
</evidence>
<dbReference type="KEGG" id="arue:QQX03_09185"/>
<gene>
    <name evidence="3" type="ORF">QQX03_09185</name>
</gene>
<keyword evidence="2" id="KW-0812">Transmembrane</keyword>